<feature type="region of interest" description="Disordered" evidence="1">
    <location>
        <begin position="390"/>
        <end position="510"/>
    </location>
</feature>
<feature type="compositionally biased region" description="Polar residues" evidence="1">
    <location>
        <begin position="584"/>
        <end position="593"/>
    </location>
</feature>
<dbReference type="Pfam" id="PF21039">
    <property type="entry name" value="CEP104_ZnF"/>
    <property type="match status" value="1"/>
</dbReference>
<dbReference type="InterPro" id="IPR048739">
    <property type="entry name" value="CEP104_N"/>
</dbReference>
<feature type="region of interest" description="Disordered" evidence="1">
    <location>
        <begin position="308"/>
        <end position="348"/>
    </location>
</feature>
<dbReference type="OrthoDB" id="66599at2759"/>
<evidence type="ECO:0000313" key="4">
    <source>
        <dbReference type="EMBL" id="KAG2186080.1"/>
    </source>
</evidence>
<accession>A0A8H7UK36</accession>
<protein>
    <submittedName>
        <fullName evidence="4">Uncharacterized protein</fullName>
    </submittedName>
</protein>
<feature type="compositionally biased region" description="Basic and acidic residues" evidence="1">
    <location>
        <begin position="616"/>
        <end position="630"/>
    </location>
</feature>
<dbReference type="InterPro" id="IPR048738">
    <property type="entry name" value="CEP104_Znf"/>
</dbReference>
<dbReference type="PANTHER" id="PTHR13371:SF0">
    <property type="entry name" value="CENTROSOMAL PROTEIN OF 104 KDA"/>
    <property type="match status" value="1"/>
</dbReference>
<proteinExistence type="predicted"/>
<reference evidence="4" key="1">
    <citation type="submission" date="2020-12" db="EMBL/GenBank/DDBJ databases">
        <title>Metabolic potential, ecology and presence of endohyphal bacteria is reflected in genomic diversity of Mucoromycotina.</title>
        <authorList>
            <person name="Muszewska A."/>
            <person name="Okrasinska A."/>
            <person name="Steczkiewicz K."/>
            <person name="Drgas O."/>
            <person name="Orlowska M."/>
            <person name="Perlinska-Lenart U."/>
            <person name="Aleksandrzak-Piekarczyk T."/>
            <person name="Szatraj K."/>
            <person name="Zielenkiewicz U."/>
            <person name="Pilsyk S."/>
            <person name="Malc E."/>
            <person name="Mieczkowski P."/>
            <person name="Kruszewska J.S."/>
            <person name="Biernat P."/>
            <person name="Pawlowska J."/>
        </authorList>
    </citation>
    <scope>NUCLEOTIDE SEQUENCE</scope>
    <source>
        <strain evidence="4">WA0000067209</strain>
    </source>
</reference>
<evidence type="ECO:0000313" key="5">
    <source>
        <dbReference type="Proteomes" id="UP000654370"/>
    </source>
</evidence>
<keyword evidence="5" id="KW-1185">Reference proteome</keyword>
<feature type="compositionally biased region" description="Polar residues" evidence="1">
    <location>
        <begin position="428"/>
        <end position="458"/>
    </location>
</feature>
<dbReference type="Pfam" id="PF21038">
    <property type="entry name" value="CEP104_N"/>
    <property type="match status" value="1"/>
</dbReference>
<feature type="region of interest" description="Disordered" evidence="1">
    <location>
        <begin position="584"/>
        <end position="630"/>
    </location>
</feature>
<comment type="caution">
    <text evidence="4">The sequence shown here is derived from an EMBL/GenBank/DDBJ whole genome shotgun (WGS) entry which is preliminary data.</text>
</comment>
<dbReference type="PANTHER" id="PTHR13371">
    <property type="entry name" value="GLYCINE-, GLUTAMATE-, THIENYLCYCLOHEXYLPIPERIDINE-BINDING PROTEIN"/>
    <property type="match status" value="1"/>
</dbReference>
<dbReference type="EMBL" id="JAEPQZ010000001">
    <property type="protein sequence ID" value="KAG2186080.1"/>
    <property type="molecule type" value="Genomic_DNA"/>
</dbReference>
<evidence type="ECO:0000259" key="2">
    <source>
        <dbReference type="Pfam" id="PF21038"/>
    </source>
</evidence>
<dbReference type="GO" id="GO:0005929">
    <property type="term" value="C:cilium"/>
    <property type="evidence" value="ECO:0007669"/>
    <property type="project" value="TreeGrafter"/>
</dbReference>
<feature type="compositionally biased region" description="Acidic residues" evidence="1">
    <location>
        <begin position="315"/>
        <end position="324"/>
    </location>
</feature>
<name>A0A8H7UK36_MORIS</name>
<feature type="compositionally biased region" description="Polar residues" evidence="1">
    <location>
        <begin position="480"/>
        <end position="496"/>
    </location>
</feature>
<sequence length="760" mass="84571">MSSATVCSYRVIHCSSYDKDSHPNDLVNNNEQLLHLSDNLEHQALTNPNAKGWLTTPRCKYPQEIVLCLSSGLTLVDRLDLLAHNAMIPSRVDVYLGLTKSHDNRKLVQFNRLGFVSIGDKKDTDYSVRELKSISIGYNTEYIRIVLWDCHKNMLNQYNQAGFAAIRIVGRRLEGHRDGNISRATASSISTVCSDDLEADLRTQTVDVQLKIWINALIERKKACVQVEDYQGARLCKHWSRQLLTLASEIDRLDVLKLRAAEVEDFDKAETLKITIRDKRMDARIQMAKDGIQIADDGTILQNQFDQHMEKQSDMSDDTSSNEDETSKSEQRSIAISSNSFVSPDNQGTSFQTFIPTLRTSTVIKKTSSRSLNSEKVVIVNSSKESAAPIVVSHKSVSPEESGVDTNGQQKTPPLISFSPTPDDKSISALNVHTTTKPSLIPTLSENTRSASRNNSKVTAKVKGISSQNSSDNDLPATSVGASEENQTNSRPSNSNEEVEKEAGQPRRGTVAKLEKQLAELRMMAATSGQAVSRSTAESGIPKSASMIKKASVESLKKPAISKPERTDISNAVVTEKKVLVSNPQVKRQSSTRARLPATTLDRTPKSHTKIKAAPRSRDKAASKTISREKSEDKKKSSTCIFCEEQNDSFNEDTLISHYWNDCPVLTSCPLCQIILEISTLNEHIMADCEERHRVKRCTRCKDIIPIDQWLGHSFRQNCTGKYSAYCQFQRNSMSLVPRSDHACNGVNVEETSFTRRGMP</sequence>
<evidence type="ECO:0000259" key="3">
    <source>
        <dbReference type="Pfam" id="PF21039"/>
    </source>
</evidence>
<evidence type="ECO:0000256" key="1">
    <source>
        <dbReference type="SAM" id="MobiDB-lite"/>
    </source>
</evidence>
<feature type="domain" description="Centrosomal protein CEP104 Zn finger" evidence="3">
    <location>
        <begin position="639"/>
        <end position="728"/>
    </location>
</feature>
<dbReference type="InterPro" id="IPR052607">
    <property type="entry name" value="CEP104-like"/>
</dbReference>
<gene>
    <name evidence="4" type="ORF">INT43_002518</name>
</gene>
<dbReference type="AlphaFoldDB" id="A0A8H7UK36"/>
<organism evidence="4 5">
    <name type="scientific">Mortierella isabellina</name>
    <name type="common">Filamentous fungus</name>
    <name type="synonym">Umbelopsis isabellina</name>
    <dbReference type="NCBI Taxonomy" id="91625"/>
    <lineage>
        <taxon>Eukaryota</taxon>
        <taxon>Fungi</taxon>
        <taxon>Fungi incertae sedis</taxon>
        <taxon>Mucoromycota</taxon>
        <taxon>Mucoromycotina</taxon>
        <taxon>Umbelopsidomycetes</taxon>
        <taxon>Umbelopsidales</taxon>
        <taxon>Umbelopsidaceae</taxon>
        <taxon>Umbelopsis</taxon>
    </lineage>
</organism>
<feature type="compositionally biased region" description="Polar residues" evidence="1">
    <location>
        <begin position="332"/>
        <end position="348"/>
    </location>
</feature>
<feature type="domain" description="Centrosomal protein CEP104 N-terminal" evidence="2">
    <location>
        <begin position="52"/>
        <end position="170"/>
    </location>
</feature>
<feature type="compositionally biased region" description="Basic residues" evidence="1">
    <location>
        <begin position="606"/>
        <end position="615"/>
    </location>
</feature>
<dbReference type="Proteomes" id="UP000654370">
    <property type="component" value="Unassembled WGS sequence"/>
</dbReference>